<accession>A0A3S3QTY8</accession>
<feature type="transmembrane region" description="Helical" evidence="1">
    <location>
        <begin position="40"/>
        <end position="57"/>
    </location>
</feature>
<organism evidence="2 3">
    <name type="scientific">Photobacterium chitinilyticum</name>
    <dbReference type="NCBI Taxonomy" id="2485123"/>
    <lineage>
        <taxon>Bacteria</taxon>
        <taxon>Pseudomonadati</taxon>
        <taxon>Pseudomonadota</taxon>
        <taxon>Gammaproteobacteria</taxon>
        <taxon>Vibrionales</taxon>
        <taxon>Vibrionaceae</taxon>
        <taxon>Photobacterium</taxon>
    </lineage>
</organism>
<reference evidence="2 3" key="1">
    <citation type="submission" date="2018-11" db="EMBL/GenBank/DDBJ databases">
        <title>Photobacterium sp. BEI247 sp. nov., a marine bacterium isolated from Yongle Blue Hole in the South China Sea.</title>
        <authorList>
            <person name="Wang X."/>
        </authorList>
    </citation>
    <scope>NUCLEOTIDE SEQUENCE [LARGE SCALE GENOMIC DNA]</scope>
    <source>
        <strain evidence="3">BEI247</strain>
    </source>
</reference>
<keyword evidence="1" id="KW-0472">Membrane</keyword>
<gene>
    <name evidence="2" type="ORF">EDI28_00695</name>
</gene>
<name>A0A3S3QTY8_9GAMM</name>
<proteinExistence type="predicted"/>
<keyword evidence="1" id="KW-1133">Transmembrane helix</keyword>
<evidence type="ECO:0000313" key="3">
    <source>
        <dbReference type="Proteomes" id="UP000287563"/>
    </source>
</evidence>
<keyword evidence="3" id="KW-1185">Reference proteome</keyword>
<feature type="transmembrane region" description="Helical" evidence="1">
    <location>
        <begin position="12"/>
        <end position="34"/>
    </location>
</feature>
<dbReference type="EMBL" id="RJLM01000001">
    <property type="protein sequence ID" value="RWX56603.1"/>
    <property type="molecule type" value="Genomic_DNA"/>
</dbReference>
<evidence type="ECO:0000256" key="1">
    <source>
        <dbReference type="SAM" id="Phobius"/>
    </source>
</evidence>
<sequence length="71" mass="8097">MFRAYAQFTVKHPYIHALNLFTMLSVFVISGYQLLANENLIYAAGLLLVSIPTFIFAKASDYKRKYLSTNS</sequence>
<evidence type="ECO:0000313" key="2">
    <source>
        <dbReference type="EMBL" id="RWX56603.1"/>
    </source>
</evidence>
<dbReference type="Proteomes" id="UP000287563">
    <property type="component" value="Unassembled WGS sequence"/>
</dbReference>
<protein>
    <submittedName>
        <fullName evidence="2">Uncharacterized protein</fullName>
    </submittedName>
</protein>
<keyword evidence="1" id="KW-0812">Transmembrane</keyword>
<dbReference type="OrthoDB" id="5829139at2"/>
<dbReference type="AlphaFoldDB" id="A0A3S3QTY8"/>
<dbReference type="RefSeq" id="WP_128781926.1">
    <property type="nucleotide sequence ID" value="NZ_RJLM01000001.1"/>
</dbReference>
<comment type="caution">
    <text evidence="2">The sequence shown here is derived from an EMBL/GenBank/DDBJ whole genome shotgun (WGS) entry which is preliminary data.</text>
</comment>